<evidence type="ECO:0000313" key="2">
    <source>
        <dbReference type="EMBL" id="AGM28818.1"/>
    </source>
</evidence>
<proteinExistence type="predicted"/>
<reference evidence="2 3" key="1">
    <citation type="journal article" date="2013" name="Genome Announc.">
        <title>Complete Genome Sequence of Mycobacterium massiliense Clinical Strain Asan 50594, Belonging to the Type II Genotype.</title>
        <authorList>
            <person name="Kim B.J."/>
            <person name="Kim B.R."/>
            <person name="Hong S.H."/>
            <person name="Seok S.H."/>
            <person name="Kook Y.H."/>
            <person name="Kim B.J."/>
        </authorList>
    </citation>
    <scope>NUCLEOTIDE SEQUENCE [LARGE SCALE GENOMIC DNA]</scope>
    <source>
        <strain evidence="2 3">50594</strain>
    </source>
</reference>
<dbReference type="SUPFAM" id="SSF51735">
    <property type="entry name" value="NAD(P)-binding Rossmann-fold domains"/>
    <property type="match status" value="1"/>
</dbReference>
<dbReference type="InterPro" id="IPR036291">
    <property type="entry name" value="NAD(P)-bd_dom_sf"/>
</dbReference>
<protein>
    <recommendedName>
        <fullName evidence="1">NAD-dependent epimerase/dehydratase domain-containing protein</fullName>
    </recommendedName>
</protein>
<evidence type="ECO:0000259" key="1">
    <source>
        <dbReference type="Pfam" id="PF01370"/>
    </source>
</evidence>
<gene>
    <name evidence="2" type="ORF">MASS_2216</name>
</gene>
<dbReference type="Pfam" id="PF01370">
    <property type="entry name" value="Epimerase"/>
    <property type="match status" value="1"/>
</dbReference>
<dbReference type="Gene3D" id="3.40.50.720">
    <property type="entry name" value="NAD(P)-binding Rossmann-like Domain"/>
    <property type="match status" value="1"/>
</dbReference>
<dbReference type="EMBL" id="CP004374">
    <property type="protein sequence ID" value="AGM28818.1"/>
    <property type="molecule type" value="Genomic_DNA"/>
</dbReference>
<dbReference type="Proteomes" id="UP000013961">
    <property type="component" value="Chromosome"/>
</dbReference>
<feature type="domain" description="NAD-dependent epimerase/dehydratase" evidence="1">
    <location>
        <begin position="72"/>
        <end position="134"/>
    </location>
</feature>
<accession>A0AB33AAV5</accession>
<evidence type="ECO:0000313" key="3">
    <source>
        <dbReference type="Proteomes" id="UP000013961"/>
    </source>
</evidence>
<name>A0AB33AAV5_9MYCO</name>
<dbReference type="InterPro" id="IPR001509">
    <property type="entry name" value="Epimerase_deHydtase"/>
</dbReference>
<sequence length="437" mass="47870">MPEHMICGLPGAASCPPPGDIDILPWPYRIITTDYHLPTDYKSVIFRKAASPTWPSHTEGSALLMSDLKPKVLVIGASGALGKAVCDVFSARHWNVLRGLRTPDGQPDSVYVDLEDEQSVAEAMAGVDIVVNTVPLNYTAERIALTTGAKLLSLAITEMSAQQGLRNQYLKASGTVVLNAGLAPGVTNLVVNDLVAHDRYWKGRITIAVPLPWNGYRGAEGIRLVHANFTTSGRHGAYSGSHDAVVISFPEPIGDTECIGWSERNDGWVQRLAAGRMVRAYCYIDNRRLNSWIVRLNKRDILGRLPLWPFLRFQRRFDAPTEEPVSIWVSLKTPEFEHSRIITCTGWYLSSAKAAEVMAAQLLNSEHLAGRGCLDSNEAFTLAELAGPLQECGIVVHDHRPEIGIHRAVPAYAGRPAAGWAPGLGERDRWSGTDTPR</sequence>
<organism evidence="2 3">
    <name type="scientific">Mycobacteroides abscessus subsp. bolletii 50594</name>
    <dbReference type="NCBI Taxonomy" id="1303024"/>
    <lineage>
        <taxon>Bacteria</taxon>
        <taxon>Bacillati</taxon>
        <taxon>Actinomycetota</taxon>
        <taxon>Actinomycetes</taxon>
        <taxon>Mycobacteriales</taxon>
        <taxon>Mycobacteriaceae</taxon>
        <taxon>Mycobacteroides</taxon>
        <taxon>Mycobacteroides abscessus</taxon>
    </lineage>
</organism>
<dbReference type="AlphaFoldDB" id="A0AB33AAV5"/>
<dbReference type="KEGG" id="mabb:MASS_2216"/>